<evidence type="ECO:0000256" key="2">
    <source>
        <dbReference type="ARBA" id="ARBA00023002"/>
    </source>
</evidence>
<dbReference type="CDD" id="cd05233">
    <property type="entry name" value="SDR_c"/>
    <property type="match status" value="1"/>
</dbReference>
<dbReference type="FunFam" id="3.40.50.720:FF:000084">
    <property type="entry name" value="Short-chain dehydrogenase reductase"/>
    <property type="match status" value="1"/>
</dbReference>
<dbReference type="PROSITE" id="PS00061">
    <property type="entry name" value="ADH_SHORT"/>
    <property type="match status" value="1"/>
</dbReference>
<dbReference type="PANTHER" id="PTHR24321">
    <property type="entry name" value="DEHYDROGENASES, SHORT CHAIN"/>
    <property type="match status" value="1"/>
</dbReference>
<dbReference type="AlphaFoldDB" id="A0A4Y4B1B7"/>
<dbReference type="InterPro" id="IPR020904">
    <property type="entry name" value="Sc_DH/Rdtase_CS"/>
</dbReference>
<protein>
    <submittedName>
        <fullName evidence="3">3-oxoacyl-ACP reductase</fullName>
    </submittedName>
</protein>
<dbReference type="Proteomes" id="UP000316775">
    <property type="component" value="Unassembled WGS sequence"/>
</dbReference>
<dbReference type="PANTHER" id="PTHR24321:SF8">
    <property type="entry name" value="ESTRADIOL 17-BETA-DEHYDROGENASE 8-RELATED"/>
    <property type="match status" value="1"/>
</dbReference>
<proteinExistence type="inferred from homology"/>
<dbReference type="STRING" id="983.SAMN05443543_11322"/>
<dbReference type="Pfam" id="PF13561">
    <property type="entry name" value="adh_short_C2"/>
    <property type="match status" value="1"/>
</dbReference>
<name>A0A4Y4B1B7_9FLAO</name>
<gene>
    <name evidence="3" type="primary">fabG_1</name>
    <name evidence="3" type="ORF">FFL01_20320</name>
</gene>
<evidence type="ECO:0000313" key="4">
    <source>
        <dbReference type="Proteomes" id="UP000316775"/>
    </source>
</evidence>
<reference evidence="3 4" key="1">
    <citation type="submission" date="2019-06" db="EMBL/GenBank/DDBJ databases">
        <title>Whole genome shotgun sequence of Flavobacterium flevense NBRC 14960.</title>
        <authorList>
            <person name="Hosoyama A."/>
            <person name="Uohara A."/>
            <person name="Ohji S."/>
            <person name="Ichikawa N."/>
        </authorList>
    </citation>
    <scope>NUCLEOTIDE SEQUENCE [LARGE SCALE GENOMIC DNA]</scope>
    <source>
        <strain evidence="3 4">NBRC 14960</strain>
    </source>
</reference>
<evidence type="ECO:0000313" key="3">
    <source>
        <dbReference type="EMBL" id="GEC72493.1"/>
    </source>
</evidence>
<dbReference type="InterPro" id="IPR002347">
    <property type="entry name" value="SDR_fam"/>
</dbReference>
<evidence type="ECO:0000256" key="1">
    <source>
        <dbReference type="ARBA" id="ARBA00006484"/>
    </source>
</evidence>
<comment type="caution">
    <text evidence="3">The sequence shown here is derived from an EMBL/GenBank/DDBJ whole genome shotgun (WGS) entry which is preliminary data.</text>
</comment>
<dbReference type="PRINTS" id="PR00081">
    <property type="entry name" value="GDHRDH"/>
</dbReference>
<sequence>MQLIFITYNMNLNLKNKIVVITGAAGIRGSIGETILRQLVAEGAIPAIIDKDARGFEYVKEIQNQGIDAIFCQSNLSDPEQIKNAIKAIVNKYNRIDIVINNVGVNDGAGLESSYEEFMDSLKLNLVSYFMIVKHTVPYLKESKGNILNIGSKVALTGQGGTSGYAAAKGGVLGLTREWAVDLIKYSIRVNAIIIAESWTPAYDDWIKTLENSEQKLKSIVEKIPFENRMTTPEEISDTCLFTISERSSHTTGQFITVDGGYVNLDRSLLSK</sequence>
<keyword evidence="2" id="KW-0560">Oxidoreductase</keyword>
<dbReference type="GO" id="GO:0016491">
    <property type="term" value="F:oxidoreductase activity"/>
    <property type="evidence" value="ECO:0007669"/>
    <property type="project" value="UniProtKB-KW"/>
</dbReference>
<organism evidence="3 4">
    <name type="scientific">Flavobacterium flevense</name>
    <dbReference type="NCBI Taxonomy" id="983"/>
    <lineage>
        <taxon>Bacteria</taxon>
        <taxon>Pseudomonadati</taxon>
        <taxon>Bacteroidota</taxon>
        <taxon>Flavobacteriia</taxon>
        <taxon>Flavobacteriales</taxon>
        <taxon>Flavobacteriaceae</taxon>
        <taxon>Flavobacterium</taxon>
    </lineage>
</organism>
<accession>A0A4Y4B1B7</accession>
<dbReference type="NCBIfam" id="NF006384">
    <property type="entry name" value="PRK08628.1"/>
    <property type="match status" value="1"/>
</dbReference>
<keyword evidence="4" id="KW-1185">Reference proteome</keyword>
<dbReference type="EMBL" id="BJNP01000020">
    <property type="protein sequence ID" value="GEC72493.1"/>
    <property type="molecule type" value="Genomic_DNA"/>
</dbReference>
<comment type="similarity">
    <text evidence="1">Belongs to the short-chain dehydrogenases/reductases (SDR) family.</text>
</comment>
<dbReference type="PRINTS" id="PR00080">
    <property type="entry name" value="SDRFAMILY"/>
</dbReference>
<dbReference type="SUPFAM" id="SSF51735">
    <property type="entry name" value="NAD(P)-binding Rossmann-fold domains"/>
    <property type="match status" value="1"/>
</dbReference>
<dbReference type="InterPro" id="IPR036291">
    <property type="entry name" value="NAD(P)-bd_dom_sf"/>
</dbReference>
<dbReference type="Gene3D" id="3.40.50.720">
    <property type="entry name" value="NAD(P)-binding Rossmann-like Domain"/>
    <property type="match status" value="1"/>
</dbReference>